<gene>
    <name evidence="3" type="ORF">AXX12_10095</name>
</gene>
<dbReference type="OrthoDB" id="9781032at2"/>
<organism evidence="3 4">
    <name type="scientific">Anaerosporomusa subterranea</name>
    <dbReference type="NCBI Taxonomy" id="1794912"/>
    <lineage>
        <taxon>Bacteria</taxon>
        <taxon>Bacillati</taxon>
        <taxon>Bacillota</taxon>
        <taxon>Negativicutes</taxon>
        <taxon>Acetonemataceae</taxon>
        <taxon>Anaerosporomusa</taxon>
    </lineage>
</organism>
<dbReference type="GO" id="GO:0016805">
    <property type="term" value="F:dipeptidase activity"/>
    <property type="evidence" value="ECO:0007669"/>
    <property type="project" value="InterPro"/>
</dbReference>
<dbReference type="SUPFAM" id="SSF53187">
    <property type="entry name" value="Zn-dependent exopeptidases"/>
    <property type="match status" value="1"/>
</dbReference>
<evidence type="ECO:0000256" key="1">
    <source>
        <dbReference type="PIRNR" id="PIRNR037226"/>
    </source>
</evidence>
<comment type="similarity">
    <text evidence="1">Belongs to the peptidase M20A family.</text>
</comment>
<dbReference type="Gene3D" id="3.40.630.10">
    <property type="entry name" value="Zn peptidases"/>
    <property type="match status" value="1"/>
</dbReference>
<dbReference type="PIRSF" id="PIRSF037226">
    <property type="entry name" value="Amidohydrolase_ACY1L2_prd"/>
    <property type="match status" value="1"/>
</dbReference>
<evidence type="ECO:0000313" key="3">
    <source>
        <dbReference type="EMBL" id="KYZ76753.1"/>
    </source>
</evidence>
<dbReference type="InterPro" id="IPR052030">
    <property type="entry name" value="Peptidase_M20/M20A_hydrolases"/>
</dbReference>
<name>A0A154BRU2_ANASB</name>
<dbReference type="STRING" id="1794912.AXX12_10095"/>
<dbReference type="GO" id="GO:0005737">
    <property type="term" value="C:cytoplasm"/>
    <property type="evidence" value="ECO:0007669"/>
    <property type="project" value="TreeGrafter"/>
</dbReference>
<dbReference type="InterPro" id="IPR017144">
    <property type="entry name" value="Xaa-Arg_dipeptidase"/>
</dbReference>
<dbReference type="SUPFAM" id="SSF55031">
    <property type="entry name" value="Bacterial exopeptidase dimerisation domain"/>
    <property type="match status" value="1"/>
</dbReference>
<dbReference type="AlphaFoldDB" id="A0A154BRU2"/>
<dbReference type="GO" id="GO:0071713">
    <property type="term" value="F:para-aminobenzoyl-glutamate hydrolase activity"/>
    <property type="evidence" value="ECO:0007669"/>
    <property type="project" value="TreeGrafter"/>
</dbReference>
<evidence type="ECO:0000313" key="4">
    <source>
        <dbReference type="Proteomes" id="UP000076268"/>
    </source>
</evidence>
<dbReference type="Pfam" id="PF01546">
    <property type="entry name" value="Peptidase_M20"/>
    <property type="match status" value="1"/>
</dbReference>
<dbReference type="Gene3D" id="3.30.70.360">
    <property type="match status" value="1"/>
</dbReference>
<evidence type="ECO:0000259" key="2">
    <source>
        <dbReference type="Pfam" id="PF07687"/>
    </source>
</evidence>
<dbReference type="InterPro" id="IPR011650">
    <property type="entry name" value="Peptidase_M20_dimer"/>
</dbReference>
<dbReference type="Proteomes" id="UP000076268">
    <property type="component" value="Unassembled WGS sequence"/>
</dbReference>
<dbReference type="RefSeq" id="WP_074431358.1">
    <property type="nucleotide sequence ID" value="NZ_LSGP01000017.1"/>
</dbReference>
<keyword evidence="4" id="KW-1185">Reference proteome</keyword>
<accession>A0A154BRU2</accession>
<proteinExistence type="inferred from homology"/>
<dbReference type="InterPro" id="IPR017439">
    <property type="entry name" value="Amidohydrolase"/>
</dbReference>
<dbReference type="GO" id="GO:0046657">
    <property type="term" value="P:folic acid catabolic process"/>
    <property type="evidence" value="ECO:0007669"/>
    <property type="project" value="TreeGrafter"/>
</dbReference>
<dbReference type="InterPro" id="IPR002933">
    <property type="entry name" value="Peptidase_M20"/>
</dbReference>
<dbReference type="InterPro" id="IPR036264">
    <property type="entry name" value="Bact_exopeptidase_dim_dom"/>
</dbReference>
<dbReference type="NCBIfam" id="TIGR01891">
    <property type="entry name" value="amidohydrolases"/>
    <property type="match status" value="1"/>
</dbReference>
<dbReference type="PANTHER" id="PTHR30575">
    <property type="entry name" value="PEPTIDASE M20"/>
    <property type="match status" value="1"/>
</dbReference>
<feature type="domain" description="Peptidase M20 dimerisation" evidence="2">
    <location>
        <begin position="159"/>
        <end position="257"/>
    </location>
</feature>
<reference evidence="3 4" key="1">
    <citation type="submission" date="2016-02" db="EMBL/GenBank/DDBJ databases">
        <title>Anaerosporomusa subterraneum gen. nov., sp. nov., a spore-forming obligate anaerobe isolated from saprolite.</title>
        <authorList>
            <person name="Choi J.K."/>
            <person name="Shah M."/>
            <person name="Yee N."/>
        </authorList>
    </citation>
    <scope>NUCLEOTIDE SEQUENCE [LARGE SCALE GENOMIC DNA]</scope>
    <source>
        <strain evidence="3 4">RU4</strain>
    </source>
</reference>
<sequence length="388" mass="40802">MKHVIRAAVDENAAALLKLSHDIHANPELGFEERKAVAWQTELLAKNGFTIEHPYCSIETAYKATRKGIGVGPRVALLAEYDALKGVGHGCGHNIIASAAVGAALGIARLMENLVGEISVIGTPAEEGGGGKILLVDRGAFNEVDCAIMMHPSTKNIIGRGGLAAVSVEAEFFGKASHSAAPERGINALTAVIQFFTGIDVLRQTWPATAKINGIITAGGQASNIIPEYAAANFTVRAKTRKALLGMVEDLQKIAAAATLTTGAENKLTVDLVYAERYSNKALGEAFKANMEFLGEQMGYPSPDEILGSSDIGNVSLVTPAIHEYLSIAAESVNSHSDAFRAAAASPRGDEVVIKAAKGMAMTAFDFLTNASLRQAVADEFRQIAATQ</sequence>
<protein>
    <recommendedName>
        <fullName evidence="1">Peptidase M20 domain-containing protein 2</fullName>
    </recommendedName>
</protein>
<dbReference type="EMBL" id="LSGP01000017">
    <property type="protein sequence ID" value="KYZ76753.1"/>
    <property type="molecule type" value="Genomic_DNA"/>
</dbReference>
<dbReference type="PANTHER" id="PTHR30575:SF0">
    <property type="entry name" value="XAA-ARG DIPEPTIDASE"/>
    <property type="match status" value="1"/>
</dbReference>
<dbReference type="Pfam" id="PF07687">
    <property type="entry name" value="M20_dimer"/>
    <property type="match status" value="1"/>
</dbReference>
<comment type="caution">
    <text evidence="3">The sequence shown here is derived from an EMBL/GenBank/DDBJ whole genome shotgun (WGS) entry which is preliminary data.</text>
</comment>